<proteinExistence type="predicted"/>
<sequence length="102" mass="10884">MLRVLCLKGWGRHGLLCPFRLAVPCVWLLAALVHCVLPWVAPSACDSTLCCAVCLIVRFMCRFTSLLGVGGIEHSVSGTLGAGLCLMVVPLPLWGGCFALSR</sequence>
<gene>
    <name evidence="2" type="ORF">Taro_053304</name>
</gene>
<reference evidence="2" key="1">
    <citation type="submission" date="2017-07" db="EMBL/GenBank/DDBJ databases">
        <title>Taro Niue Genome Assembly and Annotation.</title>
        <authorList>
            <person name="Atibalentja N."/>
            <person name="Keating K."/>
            <person name="Fields C.J."/>
        </authorList>
    </citation>
    <scope>NUCLEOTIDE SEQUENCE</scope>
    <source>
        <strain evidence="2">Niue_2</strain>
        <tissue evidence="2">Leaf</tissue>
    </source>
</reference>
<dbReference type="AlphaFoldDB" id="A0A843XMR7"/>
<evidence type="ECO:0000313" key="3">
    <source>
        <dbReference type="Proteomes" id="UP000652761"/>
    </source>
</evidence>
<feature type="transmembrane region" description="Helical" evidence="1">
    <location>
        <begin position="21"/>
        <end position="41"/>
    </location>
</feature>
<evidence type="ECO:0000313" key="2">
    <source>
        <dbReference type="EMBL" id="MQM20287.1"/>
    </source>
</evidence>
<keyword evidence="1" id="KW-0472">Membrane</keyword>
<dbReference type="EMBL" id="NMUH01009680">
    <property type="protein sequence ID" value="MQM20287.1"/>
    <property type="molecule type" value="Genomic_DNA"/>
</dbReference>
<comment type="caution">
    <text evidence="2">The sequence shown here is derived from an EMBL/GenBank/DDBJ whole genome shotgun (WGS) entry which is preliminary data.</text>
</comment>
<keyword evidence="1" id="KW-1133">Transmembrane helix</keyword>
<organism evidence="2 3">
    <name type="scientific">Colocasia esculenta</name>
    <name type="common">Wild taro</name>
    <name type="synonym">Arum esculentum</name>
    <dbReference type="NCBI Taxonomy" id="4460"/>
    <lineage>
        <taxon>Eukaryota</taxon>
        <taxon>Viridiplantae</taxon>
        <taxon>Streptophyta</taxon>
        <taxon>Embryophyta</taxon>
        <taxon>Tracheophyta</taxon>
        <taxon>Spermatophyta</taxon>
        <taxon>Magnoliopsida</taxon>
        <taxon>Liliopsida</taxon>
        <taxon>Araceae</taxon>
        <taxon>Aroideae</taxon>
        <taxon>Colocasieae</taxon>
        <taxon>Colocasia</taxon>
    </lineage>
</organism>
<keyword evidence="1" id="KW-0812">Transmembrane</keyword>
<keyword evidence="3" id="KW-1185">Reference proteome</keyword>
<protein>
    <submittedName>
        <fullName evidence="2">Uncharacterized protein</fullName>
    </submittedName>
</protein>
<dbReference type="Proteomes" id="UP000652761">
    <property type="component" value="Unassembled WGS sequence"/>
</dbReference>
<name>A0A843XMR7_COLES</name>
<accession>A0A843XMR7</accession>
<evidence type="ECO:0000256" key="1">
    <source>
        <dbReference type="SAM" id="Phobius"/>
    </source>
</evidence>